<protein>
    <submittedName>
        <fullName evidence="8">Putative ixodes 8-cys protein</fullName>
    </submittedName>
</protein>
<feature type="region of interest" description="Disordered" evidence="6">
    <location>
        <begin position="24"/>
        <end position="94"/>
    </location>
</feature>
<feature type="chain" id="PRO_5005516411" evidence="7">
    <location>
        <begin position="21"/>
        <end position="155"/>
    </location>
</feature>
<keyword evidence="3 7" id="KW-0732">Signal</keyword>
<organism evidence="8">
    <name type="scientific">Ixodes ricinus</name>
    <name type="common">Common tick</name>
    <name type="synonym">Acarus ricinus</name>
    <dbReference type="NCBI Taxonomy" id="34613"/>
    <lineage>
        <taxon>Eukaryota</taxon>
        <taxon>Metazoa</taxon>
        <taxon>Ecdysozoa</taxon>
        <taxon>Arthropoda</taxon>
        <taxon>Chelicerata</taxon>
        <taxon>Arachnida</taxon>
        <taxon>Acari</taxon>
        <taxon>Parasitiformes</taxon>
        <taxon>Ixodida</taxon>
        <taxon>Ixodoidea</taxon>
        <taxon>Ixodidae</taxon>
        <taxon>Ixodinae</taxon>
        <taxon>Ixodes</taxon>
    </lineage>
</organism>
<evidence type="ECO:0000256" key="4">
    <source>
        <dbReference type="ARBA" id="ARBA00023180"/>
    </source>
</evidence>
<proteinExistence type="evidence at transcript level"/>
<dbReference type="EMBL" id="GADI01006008">
    <property type="protein sequence ID" value="JAA67800.1"/>
    <property type="molecule type" value="mRNA"/>
</dbReference>
<comment type="subcellular location">
    <subcellularLocation>
        <location evidence="1">Secreted</location>
    </subcellularLocation>
</comment>
<keyword evidence="2" id="KW-0964">Secreted</keyword>
<keyword evidence="4" id="KW-0325">Glycoprotein</keyword>
<evidence type="ECO:0000256" key="5">
    <source>
        <dbReference type="ARBA" id="ARBA00034321"/>
    </source>
</evidence>
<dbReference type="AlphaFoldDB" id="A0A0K8R9H9"/>
<evidence type="ECO:0000313" key="8">
    <source>
        <dbReference type="EMBL" id="JAA67800.1"/>
    </source>
</evidence>
<dbReference type="Pfam" id="PF12115">
    <property type="entry name" value="Salp15"/>
    <property type="match status" value="1"/>
</dbReference>
<accession>A0A0K8R9H9</accession>
<sequence>MFKLKFFILFVLAGLCFSYASPMETSSRNGEGEGNLPGAAKTAEGGDTSGTGKRVPPLEKEGEASPSGTGDSESEQKEESTDAKGNHPLGYNLPTFIGDLEERRKYATTLQSTCSTQHQEYKINREKNKFTQPAHTLVLGLVFDHKIKISEFRKA</sequence>
<feature type="compositionally biased region" description="Basic and acidic residues" evidence="6">
    <location>
        <begin position="74"/>
        <end position="85"/>
    </location>
</feature>
<evidence type="ECO:0000256" key="3">
    <source>
        <dbReference type="ARBA" id="ARBA00022729"/>
    </source>
</evidence>
<evidence type="ECO:0000256" key="2">
    <source>
        <dbReference type="ARBA" id="ARBA00022525"/>
    </source>
</evidence>
<evidence type="ECO:0000256" key="1">
    <source>
        <dbReference type="ARBA" id="ARBA00004613"/>
    </source>
</evidence>
<reference evidence="8" key="1">
    <citation type="submission" date="2012-12" db="EMBL/GenBank/DDBJ databases">
        <title>Identification and characterization of a phenylalanine ammonia-lyase gene family in Isatis indigotica Fort.</title>
        <authorList>
            <person name="Liu Q."/>
            <person name="Chen J."/>
            <person name="Zhou X."/>
            <person name="Di P."/>
            <person name="Xiao Y."/>
            <person name="Xuan H."/>
            <person name="Zhang L."/>
            <person name="Chen W."/>
        </authorList>
    </citation>
    <scope>NUCLEOTIDE SEQUENCE</scope>
    <source>
        <tissue evidence="8">Salivary gland</tissue>
    </source>
</reference>
<evidence type="ECO:0000256" key="7">
    <source>
        <dbReference type="SAM" id="SignalP"/>
    </source>
</evidence>
<comment type="similarity">
    <text evidence="5">Belongs to the salp15 family.</text>
</comment>
<name>A0A0K8R9H9_IXORI</name>
<evidence type="ECO:0000256" key="6">
    <source>
        <dbReference type="SAM" id="MobiDB-lite"/>
    </source>
</evidence>
<dbReference type="GO" id="GO:0005576">
    <property type="term" value="C:extracellular region"/>
    <property type="evidence" value="ECO:0007669"/>
    <property type="project" value="UniProtKB-SubCell"/>
</dbReference>
<dbReference type="InterPro" id="IPR021971">
    <property type="entry name" value="Salp15"/>
</dbReference>
<feature type="signal peptide" evidence="7">
    <location>
        <begin position="1"/>
        <end position="20"/>
    </location>
</feature>